<dbReference type="GO" id="GO:0016020">
    <property type="term" value="C:membrane"/>
    <property type="evidence" value="ECO:0007669"/>
    <property type="project" value="UniProtKB-SubCell"/>
</dbReference>
<organism evidence="7">
    <name type="scientific">marine sediment metagenome</name>
    <dbReference type="NCBI Taxonomy" id="412755"/>
    <lineage>
        <taxon>unclassified sequences</taxon>
        <taxon>metagenomes</taxon>
        <taxon>ecological metagenomes</taxon>
    </lineage>
</organism>
<dbReference type="PANTHER" id="PTHR21016:SF25">
    <property type="entry name" value="TM2 DOMAIN-CONTAINING PROTEIN DDB_G0277895-RELATED"/>
    <property type="match status" value="1"/>
</dbReference>
<keyword evidence="3 5" id="KW-1133">Transmembrane helix</keyword>
<protein>
    <recommendedName>
        <fullName evidence="6">TM2 domain-containing protein</fullName>
    </recommendedName>
</protein>
<dbReference type="EMBL" id="BARU01019178">
    <property type="protein sequence ID" value="GAH49677.1"/>
    <property type="molecule type" value="Genomic_DNA"/>
</dbReference>
<dbReference type="AlphaFoldDB" id="X1FXE3"/>
<dbReference type="Pfam" id="PF05154">
    <property type="entry name" value="TM2"/>
    <property type="match status" value="1"/>
</dbReference>
<feature type="domain" description="TM2" evidence="6">
    <location>
        <begin position="4"/>
        <end position="51"/>
    </location>
</feature>
<evidence type="ECO:0000256" key="3">
    <source>
        <dbReference type="ARBA" id="ARBA00022989"/>
    </source>
</evidence>
<comment type="subcellular location">
    <subcellularLocation>
        <location evidence="1">Membrane</location>
        <topology evidence="1">Multi-pass membrane protein</topology>
    </subcellularLocation>
</comment>
<feature type="transmembrane region" description="Helical" evidence="5">
    <location>
        <begin position="32"/>
        <end position="51"/>
    </location>
</feature>
<dbReference type="PANTHER" id="PTHR21016">
    <property type="entry name" value="BETA-AMYLOID BINDING PROTEIN-RELATED"/>
    <property type="match status" value="1"/>
</dbReference>
<dbReference type="InterPro" id="IPR007829">
    <property type="entry name" value="TM2"/>
</dbReference>
<evidence type="ECO:0000259" key="6">
    <source>
        <dbReference type="Pfam" id="PF05154"/>
    </source>
</evidence>
<keyword evidence="2 5" id="KW-0812">Transmembrane</keyword>
<feature type="transmembrane region" description="Helical" evidence="5">
    <location>
        <begin position="7"/>
        <end position="26"/>
    </location>
</feature>
<evidence type="ECO:0000256" key="1">
    <source>
        <dbReference type="ARBA" id="ARBA00004141"/>
    </source>
</evidence>
<sequence length="71" mass="8167">MNMKTTGTAYALWFFLGWLGIHKFYLGKPFTGILYACTLGLCGIGLFFDLFTLPTQVRAANWNLQQFQPRR</sequence>
<proteinExistence type="predicted"/>
<comment type="caution">
    <text evidence="7">The sequence shown here is derived from an EMBL/GenBank/DDBJ whole genome shotgun (WGS) entry which is preliminary data.</text>
</comment>
<evidence type="ECO:0000256" key="5">
    <source>
        <dbReference type="SAM" id="Phobius"/>
    </source>
</evidence>
<evidence type="ECO:0000313" key="7">
    <source>
        <dbReference type="EMBL" id="GAH49677.1"/>
    </source>
</evidence>
<gene>
    <name evidence="7" type="ORF">S03H2_31607</name>
</gene>
<dbReference type="InterPro" id="IPR050932">
    <property type="entry name" value="TM2D1-3-like"/>
</dbReference>
<evidence type="ECO:0000256" key="4">
    <source>
        <dbReference type="ARBA" id="ARBA00023136"/>
    </source>
</evidence>
<keyword evidence="4 5" id="KW-0472">Membrane</keyword>
<accession>X1FXE3</accession>
<evidence type="ECO:0000256" key="2">
    <source>
        <dbReference type="ARBA" id="ARBA00022692"/>
    </source>
</evidence>
<reference evidence="7" key="1">
    <citation type="journal article" date="2014" name="Front. Microbiol.">
        <title>High frequency of phylogenetically diverse reductive dehalogenase-homologous genes in deep subseafloor sedimentary metagenomes.</title>
        <authorList>
            <person name="Kawai M."/>
            <person name="Futagami T."/>
            <person name="Toyoda A."/>
            <person name="Takaki Y."/>
            <person name="Nishi S."/>
            <person name="Hori S."/>
            <person name="Arai W."/>
            <person name="Tsubouchi T."/>
            <person name="Morono Y."/>
            <person name="Uchiyama I."/>
            <person name="Ito T."/>
            <person name="Fujiyama A."/>
            <person name="Inagaki F."/>
            <person name="Takami H."/>
        </authorList>
    </citation>
    <scope>NUCLEOTIDE SEQUENCE</scope>
    <source>
        <strain evidence="7">Expedition CK06-06</strain>
    </source>
</reference>
<name>X1FXE3_9ZZZZ</name>